<gene>
    <name evidence="1" type="ORF">BDK51DRAFT_29625</name>
</gene>
<keyword evidence="2" id="KW-1185">Reference proteome</keyword>
<proteinExistence type="predicted"/>
<name>A0A4P9WNE7_9FUNG</name>
<protein>
    <submittedName>
        <fullName evidence="1">Uncharacterized protein</fullName>
    </submittedName>
</protein>
<accession>A0A4P9WNE7</accession>
<sequence length="439" mass="51649">MSDPNLWHYLHLQSAIEKIVGTSVLIKDNEDAVIHKVLTEWQPPDNADIFSQQVSELVDDVNISASRRGPLRQKLERVLSLMHDLHGKLSDWIERQTIDQNFAQLLDNFTRDDWNVPSQWSSFQVRCARRSSDKVLESKRMATKAFDPADLKLRSTVHSWSRKFIAACPDGEIRILDLSEAPQSTHNLPDSAYRDRYVGMNLIVKYWMDQSCLDAFWRWVDNEKPLSPKWEDMRPIALDPHEEIIEFENDEACVQWINERFRYALEQINERFKYAPNPGSEDNKMCGVMKGPCKFIETRFDTADSTGEVYFESERQYDAHNYQDIISLEYEWLPHDLSPDYVKADPITFREVLSNAFDLKFCSGDQDYFTIIGMFKEEGKEPCIFHFESHCSSKHYRRPFYRYDVYASPVCRLENLGNGLPRTYLDGEYYWKWYEKSGI</sequence>
<evidence type="ECO:0000313" key="1">
    <source>
        <dbReference type="EMBL" id="RKO94629.1"/>
    </source>
</evidence>
<dbReference type="EMBL" id="KZ993849">
    <property type="protein sequence ID" value="RKO94629.1"/>
    <property type="molecule type" value="Genomic_DNA"/>
</dbReference>
<dbReference type="AlphaFoldDB" id="A0A4P9WNE7"/>
<evidence type="ECO:0000313" key="2">
    <source>
        <dbReference type="Proteomes" id="UP000269721"/>
    </source>
</evidence>
<dbReference type="Proteomes" id="UP000269721">
    <property type="component" value="Unassembled WGS sequence"/>
</dbReference>
<organism evidence="1 2">
    <name type="scientific">Blyttiomyces helicus</name>
    <dbReference type="NCBI Taxonomy" id="388810"/>
    <lineage>
        <taxon>Eukaryota</taxon>
        <taxon>Fungi</taxon>
        <taxon>Fungi incertae sedis</taxon>
        <taxon>Chytridiomycota</taxon>
        <taxon>Chytridiomycota incertae sedis</taxon>
        <taxon>Chytridiomycetes</taxon>
        <taxon>Chytridiomycetes incertae sedis</taxon>
        <taxon>Blyttiomyces</taxon>
    </lineage>
</organism>
<reference evidence="2" key="1">
    <citation type="journal article" date="2018" name="Nat. Microbiol.">
        <title>Leveraging single-cell genomics to expand the fungal tree of life.</title>
        <authorList>
            <person name="Ahrendt S.R."/>
            <person name="Quandt C.A."/>
            <person name="Ciobanu D."/>
            <person name="Clum A."/>
            <person name="Salamov A."/>
            <person name="Andreopoulos B."/>
            <person name="Cheng J.F."/>
            <person name="Woyke T."/>
            <person name="Pelin A."/>
            <person name="Henrissat B."/>
            <person name="Reynolds N.K."/>
            <person name="Benny G.L."/>
            <person name="Smith M.E."/>
            <person name="James T.Y."/>
            <person name="Grigoriev I.V."/>
        </authorList>
    </citation>
    <scope>NUCLEOTIDE SEQUENCE [LARGE SCALE GENOMIC DNA]</scope>
</reference>